<evidence type="ECO:0000313" key="5">
    <source>
        <dbReference type="Proteomes" id="UP000248079"/>
    </source>
</evidence>
<name>A0A2V4AER4_9BACT</name>
<dbReference type="SMART" id="SM00448">
    <property type="entry name" value="REC"/>
    <property type="match status" value="1"/>
</dbReference>
<keyword evidence="4" id="KW-0238">DNA-binding</keyword>
<evidence type="ECO:0000259" key="2">
    <source>
        <dbReference type="PROSITE" id="PS50110"/>
    </source>
</evidence>
<dbReference type="PANTHER" id="PTHR37299:SF1">
    <property type="entry name" value="STAGE 0 SPORULATION PROTEIN A HOMOLOG"/>
    <property type="match status" value="1"/>
</dbReference>
<dbReference type="Gene3D" id="2.40.50.1020">
    <property type="entry name" value="LytTr DNA-binding domain"/>
    <property type="match status" value="1"/>
</dbReference>
<dbReference type="PROSITE" id="PS50110">
    <property type="entry name" value="RESPONSE_REGULATORY"/>
    <property type="match status" value="1"/>
</dbReference>
<dbReference type="Pfam" id="PF00072">
    <property type="entry name" value="Response_reg"/>
    <property type="match status" value="1"/>
</dbReference>
<proteinExistence type="predicted"/>
<dbReference type="PROSITE" id="PS50930">
    <property type="entry name" value="HTH_LYTTR"/>
    <property type="match status" value="1"/>
</dbReference>
<dbReference type="GO" id="GO:0000156">
    <property type="term" value="F:phosphorelay response regulator activity"/>
    <property type="evidence" value="ECO:0007669"/>
    <property type="project" value="InterPro"/>
</dbReference>
<dbReference type="Pfam" id="PF04397">
    <property type="entry name" value="LytTR"/>
    <property type="match status" value="1"/>
</dbReference>
<comment type="caution">
    <text evidence="4">The sequence shown here is derived from an EMBL/GenBank/DDBJ whole genome shotgun (WGS) entry which is preliminary data.</text>
</comment>
<dbReference type="Proteomes" id="UP000248079">
    <property type="component" value="Unassembled WGS sequence"/>
</dbReference>
<dbReference type="Gene3D" id="3.40.50.2300">
    <property type="match status" value="1"/>
</dbReference>
<dbReference type="SMART" id="SM00850">
    <property type="entry name" value="LytTR"/>
    <property type="match status" value="1"/>
</dbReference>
<gene>
    <name evidence="4" type="ORF">DF185_00375</name>
</gene>
<organism evidence="4 5">
    <name type="scientific">Marinifilum breve</name>
    <dbReference type="NCBI Taxonomy" id="2184082"/>
    <lineage>
        <taxon>Bacteria</taxon>
        <taxon>Pseudomonadati</taxon>
        <taxon>Bacteroidota</taxon>
        <taxon>Bacteroidia</taxon>
        <taxon>Marinilabiliales</taxon>
        <taxon>Marinifilaceae</taxon>
    </lineage>
</organism>
<dbReference type="InterPro" id="IPR046947">
    <property type="entry name" value="LytR-like"/>
</dbReference>
<reference evidence="4 5" key="1">
    <citation type="submission" date="2018-05" db="EMBL/GenBank/DDBJ databases">
        <title>Marinifilum breve JC075T sp. nov., a marine bacterium isolated from Yongle Blue Hole in the South China Sea.</title>
        <authorList>
            <person name="Fu T."/>
        </authorList>
    </citation>
    <scope>NUCLEOTIDE SEQUENCE [LARGE SCALE GENOMIC DNA]</scope>
    <source>
        <strain evidence="4 5">JC075</strain>
    </source>
</reference>
<feature type="domain" description="HTH LytTR-type" evidence="3">
    <location>
        <begin position="136"/>
        <end position="208"/>
    </location>
</feature>
<evidence type="ECO:0000313" key="4">
    <source>
        <dbReference type="EMBL" id="PXY02584.1"/>
    </source>
</evidence>
<dbReference type="AlphaFoldDB" id="A0A2V4AER4"/>
<dbReference type="SUPFAM" id="SSF52172">
    <property type="entry name" value="CheY-like"/>
    <property type="match status" value="1"/>
</dbReference>
<dbReference type="InterPro" id="IPR011006">
    <property type="entry name" value="CheY-like_superfamily"/>
</dbReference>
<dbReference type="InterPro" id="IPR007492">
    <property type="entry name" value="LytTR_DNA-bd_dom"/>
</dbReference>
<dbReference type="RefSeq" id="WP_110358745.1">
    <property type="nucleotide sequence ID" value="NZ_QFLI01000001.1"/>
</dbReference>
<dbReference type="OrthoDB" id="1490554at2"/>
<feature type="modified residue" description="4-aspartylphosphate" evidence="1">
    <location>
        <position position="53"/>
    </location>
</feature>
<protein>
    <submittedName>
        <fullName evidence="4">DNA-binding response regulator</fullName>
    </submittedName>
</protein>
<accession>A0A2V4AER4</accession>
<dbReference type="EMBL" id="QFLI01000001">
    <property type="protein sequence ID" value="PXY02584.1"/>
    <property type="molecule type" value="Genomic_DNA"/>
</dbReference>
<keyword evidence="1" id="KW-0597">Phosphoprotein</keyword>
<dbReference type="PANTHER" id="PTHR37299">
    <property type="entry name" value="TRANSCRIPTIONAL REGULATOR-RELATED"/>
    <property type="match status" value="1"/>
</dbReference>
<evidence type="ECO:0000259" key="3">
    <source>
        <dbReference type="PROSITE" id="PS50930"/>
    </source>
</evidence>
<evidence type="ECO:0000256" key="1">
    <source>
        <dbReference type="PROSITE-ProRule" id="PRU00169"/>
    </source>
</evidence>
<dbReference type="InterPro" id="IPR001789">
    <property type="entry name" value="Sig_transdc_resp-reg_receiver"/>
</dbReference>
<feature type="domain" description="Response regulatory" evidence="2">
    <location>
        <begin position="2"/>
        <end position="113"/>
    </location>
</feature>
<keyword evidence="5" id="KW-1185">Reference proteome</keyword>
<sequence>MKCIAIDDEPFALDLVKDYIEKTPFLDCIGAFSNPLKALGFLVENKVDLLFLDINMPEITGIQFLNSLKHKPKVIFTTAYSEYGVESYEYDAIDYLLKPIKYERFLRAVGKVFELNKNILQDSMRVQTNSEEQEQILIRSGSQIYQVSLEDICFIEGAGNYVNFHTNNKKIMALQTMKKTIDLLPSAYFTRVHKSYVVSLKHIDMVERHQITIQGHKIPIGITYREQFLNRYKSV</sequence>
<dbReference type="GO" id="GO:0003677">
    <property type="term" value="F:DNA binding"/>
    <property type="evidence" value="ECO:0007669"/>
    <property type="project" value="UniProtKB-KW"/>
</dbReference>